<evidence type="ECO:0000313" key="3">
    <source>
        <dbReference type="Proteomes" id="UP000028045"/>
    </source>
</evidence>
<sequence length="426" mass="48994">MAGIATYIPIVNRLLGSGSKAVAIDLPSVEIHNIETSTDRRARCLKHLLKANHVNYSIMYHNLEYHNHNAHILCSAYLLGAREDQLNAIYDEEIRQLESWQPSPSELVDEDWRDFLGDGKYQRAFVDYFEDKLVMDFSYNWKQLLGQYLFSGNQPLFHGLICGLGHPLIHLGYAYEMDSKELAMEALGLTAVSYNFLHKYLDKKSYTRPSTLDAKSPLDLLIKMSKDKRFEALPKHPGLDDLEPIFEKHESLLLEYWNGWEIGDPVKQFELSQEAAVALLVETVRPGSHAYNFLVVHLLTTSHAVRVLLPFFPPKHHIALVREWWLLVIAVFVMTGRPLPDPDNVDQDLKQRHWKYVEDKALNSPYSGDAHYVKGMRNLPFSLLSKTERVTAIRAMKDAARTWGDVHERYLKAAVSFVDNFNGWVF</sequence>
<dbReference type="GO" id="GO:0016491">
    <property type="term" value="F:oxidoreductase activity"/>
    <property type="evidence" value="ECO:0007669"/>
    <property type="project" value="UniProtKB-KW"/>
</dbReference>
<keyword evidence="3" id="KW-1185">Reference proteome</keyword>
<proteinExistence type="predicted"/>
<organism evidence="2 3">
    <name type="scientific">Stachybotrys chartarum (strain CBS 109288 / IBT 7711)</name>
    <name type="common">Toxic black mold</name>
    <name type="synonym">Stilbospora chartarum</name>
    <dbReference type="NCBI Taxonomy" id="1280523"/>
    <lineage>
        <taxon>Eukaryota</taxon>
        <taxon>Fungi</taxon>
        <taxon>Dikarya</taxon>
        <taxon>Ascomycota</taxon>
        <taxon>Pezizomycotina</taxon>
        <taxon>Sordariomycetes</taxon>
        <taxon>Hypocreomycetidae</taxon>
        <taxon>Hypocreales</taxon>
        <taxon>Stachybotryaceae</taxon>
        <taxon>Stachybotrys</taxon>
    </lineage>
</organism>
<reference evidence="2 3" key="1">
    <citation type="journal article" date="2014" name="BMC Genomics">
        <title>Comparative genome sequencing reveals chemotype-specific gene clusters in the toxigenic black mold Stachybotrys.</title>
        <authorList>
            <person name="Semeiks J."/>
            <person name="Borek D."/>
            <person name="Otwinowski Z."/>
            <person name="Grishin N.V."/>
        </authorList>
    </citation>
    <scope>NUCLEOTIDE SEQUENCE [LARGE SCALE GENOMIC DNA]</scope>
    <source>
        <strain evidence="3">CBS 109288 / IBT 7711</strain>
    </source>
</reference>
<dbReference type="PANTHER" id="PTHR35870:SF6">
    <property type="entry name" value="MGS207 PROTEIN"/>
    <property type="match status" value="1"/>
</dbReference>
<dbReference type="OrthoDB" id="10265971at2759"/>
<dbReference type="Pfam" id="PF14027">
    <property type="entry name" value="Questin_oxidase"/>
    <property type="match status" value="1"/>
</dbReference>
<evidence type="ECO:0000313" key="2">
    <source>
        <dbReference type="EMBL" id="KEY74123.1"/>
    </source>
</evidence>
<dbReference type="PANTHER" id="PTHR35870">
    <property type="entry name" value="PROTEIN, PUTATIVE (AFU_ORTHOLOGUE AFUA_5G03330)-RELATED"/>
    <property type="match status" value="1"/>
</dbReference>
<dbReference type="HOGENOM" id="CLU_036627_0_0_1"/>
<accession>A0A084B994</accession>
<dbReference type="EMBL" id="KL647655">
    <property type="protein sequence ID" value="KEY74123.1"/>
    <property type="molecule type" value="Genomic_DNA"/>
</dbReference>
<keyword evidence="1" id="KW-0560">Oxidoreductase</keyword>
<gene>
    <name evidence="2" type="ORF">S7711_05373</name>
</gene>
<dbReference type="Proteomes" id="UP000028045">
    <property type="component" value="Unassembled WGS sequence"/>
</dbReference>
<dbReference type="AlphaFoldDB" id="A0A084B994"/>
<evidence type="ECO:0008006" key="4">
    <source>
        <dbReference type="Google" id="ProtNLM"/>
    </source>
</evidence>
<dbReference type="InterPro" id="IPR025337">
    <property type="entry name" value="Questin_oxidase-like"/>
</dbReference>
<protein>
    <recommendedName>
        <fullName evidence="4">MGS207 protein</fullName>
    </recommendedName>
</protein>
<evidence type="ECO:0000256" key="1">
    <source>
        <dbReference type="ARBA" id="ARBA00023002"/>
    </source>
</evidence>
<name>A0A084B994_STACB</name>